<protein>
    <recommendedName>
        <fullName evidence="1">N-acetyltransferase domain-containing protein</fullName>
    </recommendedName>
</protein>
<dbReference type="SUPFAM" id="SSF55729">
    <property type="entry name" value="Acyl-CoA N-acyltransferases (Nat)"/>
    <property type="match status" value="1"/>
</dbReference>
<dbReference type="Pfam" id="PF13302">
    <property type="entry name" value="Acetyltransf_3"/>
    <property type="match status" value="1"/>
</dbReference>
<dbReference type="InterPro" id="IPR016181">
    <property type="entry name" value="Acyl_CoA_acyltransferase"/>
</dbReference>
<gene>
    <name evidence="2" type="ORF">AVL55_04970</name>
</gene>
<reference evidence="2 3" key="1">
    <citation type="submission" date="2015-12" db="EMBL/GenBank/DDBJ databases">
        <authorList>
            <person name="Shamseldin A."/>
            <person name="Moawad H."/>
            <person name="Abd El-Rahim W.M."/>
            <person name="Sadowsky M.J."/>
        </authorList>
    </citation>
    <scope>NUCLEOTIDE SEQUENCE [LARGE SCALE GENOMIC DNA]</scope>
    <source>
        <strain evidence="2 3">D7</strain>
    </source>
</reference>
<organism evidence="2 3">
    <name type="scientific">Alteromonas macleodii</name>
    <name type="common">Pseudoalteromonas macleodii</name>
    <dbReference type="NCBI Taxonomy" id="28108"/>
    <lineage>
        <taxon>Bacteria</taxon>
        <taxon>Pseudomonadati</taxon>
        <taxon>Pseudomonadota</taxon>
        <taxon>Gammaproteobacteria</taxon>
        <taxon>Alteromonadales</taxon>
        <taxon>Alteromonadaceae</taxon>
        <taxon>Alteromonas/Salinimonas group</taxon>
        <taxon>Alteromonas</taxon>
    </lineage>
</organism>
<dbReference type="InterPro" id="IPR000182">
    <property type="entry name" value="GNAT_dom"/>
</dbReference>
<evidence type="ECO:0000313" key="2">
    <source>
        <dbReference type="EMBL" id="AMJ97567.1"/>
    </source>
</evidence>
<proteinExistence type="predicted"/>
<dbReference type="PANTHER" id="PTHR43415">
    <property type="entry name" value="SPERMIDINE N(1)-ACETYLTRANSFERASE"/>
    <property type="match status" value="1"/>
</dbReference>
<dbReference type="GO" id="GO:0016747">
    <property type="term" value="F:acyltransferase activity, transferring groups other than amino-acyl groups"/>
    <property type="evidence" value="ECO:0007669"/>
    <property type="project" value="InterPro"/>
</dbReference>
<accession>A0A126PX01</accession>
<dbReference type="Gene3D" id="3.40.630.30">
    <property type="match status" value="1"/>
</dbReference>
<evidence type="ECO:0000259" key="1">
    <source>
        <dbReference type="PROSITE" id="PS51186"/>
    </source>
</evidence>
<dbReference type="AlphaFoldDB" id="A0A126PX01"/>
<evidence type="ECO:0000313" key="3">
    <source>
        <dbReference type="Proteomes" id="UP000063991"/>
    </source>
</evidence>
<name>A0A126PX01_ALTMA</name>
<dbReference type="EMBL" id="CP014323">
    <property type="protein sequence ID" value="AMJ97567.1"/>
    <property type="molecule type" value="Genomic_DNA"/>
</dbReference>
<sequence>MNNATFTKYQVTLTPIAKVHQPILRQWRNTPDIQRQMLSTHYISEAEQMAWFERINTVDFEWHWVVAYKGELVGSANIRSVIKGESVNIAKTLEAGLYIGDPRYKNNILAFAPTLAMYDFCFSEFETQEFKAVVKATNTAAMHYNQKLGYKVVGTDTEKSVIAMSLTYDDYQRSTTTLKQFLSRPTRK</sequence>
<dbReference type="PROSITE" id="PS51186">
    <property type="entry name" value="GNAT"/>
    <property type="match status" value="1"/>
</dbReference>
<dbReference type="Proteomes" id="UP000063991">
    <property type="component" value="Chromosome"/>
</dbReference>
<feature type="domain" description="N-acetyltransferase" evidence="1">
    <location>
        <begin position="11"/>
        <end position="169"/>
    </location>
</feature>
<dbReference type="PANTHER" id="PTHR43415:SF3">
    <property type="entry name" value="GNAT-FAMILY ACETYLTRANSFERASE"/>
    <property type="match status" value="1"/>
</dbReference>
<dbReference type="RefSeq" id="WP_061094446.1">
    <property type="nucleotide sequence ID" value="NZ_CP014323.1"/>
</dbReference>